<dbReference type="OrthoDB" id="9810980at2"/>
<dbReference type="Proteomes" id="UP000011932">
    <property type="component" value="Chromosome"/>
</dbReference>
<feature type="transmembrane region" description="Helical" evidence="10">
    <location>
        <begin position="26"/>
        <end position="44"/>
    </location>
</feature>
<keyword evidence="6 10" id="KW-0812">Transmembrane</keyword>
<dbReference type="InterPro" id="IPR010129">
    <property type="entry name" value="T1SS_HlyD"/>
</dbReference>
<evidence type="ECO:0000259" key="12">
    <source>
        <dbReference type="Pfam" id="PF26002"/>
    </source>
</evidence>
<keyword evidence="9" id="KW-0175">Coiled coil</keyword>
<evidence type="ECO:0000256" key="1">
    <source>
        <dbReference type="ARBA" id="ARBA00004377"/>
    </source>
</evidence>
<dbReference type="STRING" id="349215.A11S_1787"/>
<feature type="coiled-coil region" evidence="9">
    <location>
        <begin position="161"/>
        <end position="188"/>
    </location>
</feature>
<dbReference type="InterPro" id="IPR050739">
    <property type="entry name" value="MFP"/>
</dbReference>
<evidence type="ECO:0000256" key="3">
    <source>
        <dbReference type="ARBA" id="ARBA00022448"/>
    </source>
</evidence>
<accession>M4VZI4</accession>
<comment type="subcellular location">
    <subcellularLocation>
        <location evidence="1">Cell inner membrane</location>
        <topology evidence="1">Single-pass membrane protein</topology>
    </subcellularLocation>
</comment>
<dbReference type="HOGENOM" id="CLU_023976_8_0_5"/>
<dbReference type="PANTHER" id="PTHR30386">
    <property type="entry name" value="MEMBRANE FUSION SUBUNIT OF EMRAB-TOLC MULTIDRUG EFFLUX PUMP"/>
    <property type="match status" value="1"/>
</dbReference>
<evidence type="ECO:0000256" key="10">
    <source>
        <dbReference type="SAM" id="Phobius"/>
    </source>
</evidence>
<name>M4VZI4_9BACT</name>
<evidence type="ECO:0000256" key="9">
    <source>
        <dbReference type="SAM" id="Coils"/>
    </source>
</evidence>
<evidence type="ECO:0000256" key="8">
    <source>
        <dbReference type="ARBA" id="ARBA00023136"/>
    </source>
</evidence>
<comment type="similarity">
    <text evidence="2">Belongs to the membrane fusion protein (MFP) (TC 8.A.1) family.</text>
</comment>
<feature type="domain" description="AprE-like beta-barrel" evidence="12">
    <location>
        <begin position="326"/>
        <end position="414"/>
    </location>
</feature>
<feature type="domain" description="AprE-like long alpha-helical hairpin" evidence="11">
    <location>
        <begin position="105"/>
        <end position="282"/>
    </location>
</feature>
<dbReference type="GO" id="GO:0005886">
    <property type="term" value="C:plasma membrane"/>
    <property type="evidence" value="ECO:0007669"/>
    <property type="project" value="UniProtKB-SubCell"/>
</dbReference>
<dbReference type="AlphaFoldDB" id="M4VZI4"/>
<dbReference type="InterPro" id="IPR058982">
    <property type="entry name" value="Beta-barrel_AprE"/>
</dbReference>
<evidence type="ECO:0000256" key="4">
    <source>
        <dbReference type="ARBA" id="ARBA00022475"/>
    </source>
</evidence>
<dbReference type="Pfam" id="PF25994">
    <property type="entry name" value="HH_AprE"/>
    <property type="match status" value="1"/>
</dbReference>
<dbReference type="KEGG" id="man:A11S_1787"/>
<feature type="coiled-coil region" evidence="9">
    <location>
        <begin position="213"/>
        <end position="283"/>
    </location>
</feature>
<sequence length="437" mass="47975">MTIRETDYMSELEAATRMRPARASAIMLYSVVGLIVLFFLWAGFSKVDMLVRGQGQVVPTSEIQIVQSLEGGILQDLLVREGDRVAKDQVLMRLSDVFYSSEQGGAQAQSLTLRAKRARLEAESTGAALALPADIVKDAPQIAANEKALYESRQRELANATSITKDKIEKANAEIAETKAQINRLSSSAGLLNQELAITRKMVEQKAVPKLEQIRLERELNDIQGQLNANRQKMTGLEAQLSAAKKEAEDQQDRFRSQALSEMNAVETEISRLQESLKSIGDRVSRAEIKSPVDGVVNNIAIKTIGGVIQPAQQLVEIVPAEPELKITARVSPNDIAFLDVGQDVKVKISAYNAQRYGSLHGKLVRIGANSIADEEGNTFFEVEVQTDKNYLGTAENPLPITPGMVAMIEVITGRRTILEYLAKPVLMAKDKAFTEI</sequence>
<dbReference type="PANTHER" id="PTHR30386:SF26">
    <property type="entry name" value="TRANSPORT PROTEIN COMB"/>
    <property type="match status" value="1"/>
</dbReference>
<evidence type="ECO:0000256" key="5">
    <source>
        <dbReference type="ARBA" id="ARBA00022519"/>
    </source>
</evidence>
<keyword evidence="5" id="KW-0997">Cell inner membrane</keyword>
<keyword evidence="4" id="KW-1003">Cell membrane</keyword>
<dbReference type="InterPro" id="IPR058781">
    <property type="entry name" value="HH_AprE-like"/>
</dbReference>
<evidence type="ECO:0000259" key="11">
    <source>
        <dbReference type="Pfam" id="PF25994"/>
    </source>
</evidence>
<evidence type="ECO:0000256" key="7">
    <source>
        <dbReference type="ARBA" id="ARBA00022989"/>
    </source>
</evidence>
<dbReference type="EMBL" id="CP003538">
    <property type="protein sequence ID" value="AGH98589.1"/>
    <property type="molecule type" value="Genomic_DNA"/>
</dbReference>
<evidence type="ECO:0000313" key="13">
    <source>
        <dbReference type="EMBL" id="AGH98589.1"/>
    </source>
</evidence>
<proteinExistence type="inferred from homology"/>
<dbReference type="NCBIfam" id="TIGR01843">
    <property type="entry name" value="type_I_hlyD"/>
    <property type="match status" value="1"/>
</dbReference>
<dbReference type="GO" id="GO:0015031">
    <property type="term" value="P:protein transport"/>
    <property type="evidence" value="ECO:0007669"/>
    <property type="project" value="InterPro"/>
</dbReference>
<dbReference type="Pfam" id="PF26002">
    <property type="entry name" value="Beta-barrel_AprE"/>
    <property type="match status" value="1"/>
</dbReference>
<dbReference type="RefSeq" id="WP_015468117.1">
    <property type="nucleotide sequence ID" value="NC_020812.1"/>
</dbReference>
<organism evidence="13 14">
    <name type="scientific">Micavibrio aeruginosavorus EPB</name>
    <dbReference type="NCBI Taxonomy" id="349215"/>
    <lineage>
        <taxon>Bacteria</taxon>
        <taxon>Pseudomonadati</taxon>
        <taxon>Bdellovibrionota</taxon>
        <taxon>Bdellovibrionia</taxon>
        <taxon>Bdellovibrionales</taxon>
        <taxon>Pseudobdellovibrionaceae</taxon>
        <taxon>Micavibrio</taxon>
    </lineage>
</organism>
<dbReference type="Gene3D" id="2.40.30.170">
    <property type="match status" value="1"/>
</dbReference>
<evidence type="ECO:0000256" key="2">
    <source>
        <dbReference type="ARBA" id="ARBA00009477"/>
    </source>
</evidence>
<keyword evidence="7 10" id="KW-1133">Transmembrane helix</keyword>
<protein>
    <submittedName>
        <fullName evidence="13">Secretion protein, HlyD family</fullName>
    </submittedName>
</protein>
<gene>
    <name evidence="13" type="ORF">A11S_1787</name>
</gene>
<reference evidence="13 14" key="1">
    <citation type="journal article" date="2013" name="ISME J.">
        <title>By their genes ye shall know them: genomic signatures of predatory bacteria.</title>
        <authorList>
            <person name="Pasternak Z."/>
            <person name="Pietrokovski S."/>
            <person name="Rotem O."/>
            <person name="Gophna U."/>
            <person name="Lurie-Weinberger M.N."/>
            <person name="Jurkevitch E."/>
        </authorList>
    </citation>
    <scope>NUCLEOTIDE SEQUENCE [LARGE SCALE GENOMIC DNA]</scope>
    <source>
        <strain evidence="13">EPB</strain>
    </source>
</reference>
<evidence type="ECO:0000313" key="14">
    <source>
        <dbReference type="Proteomes" id="UP000011932"/>
    </source>
</evidence>
<dbReference type="PRINTS" id="PR01490">
    <property type="entry name" value="RTXTOXIND"/>
</dbReference>
<evidence type="ECO:0000256" key="6">
    <source>
        <dbReference type="ARBA" id="ARBA00022692"/>
    </source>
</evidence>
<keyword evidence="3" id="KW-0813">Transport</keyword>
<keyword evidence="8 10" id="KW-0472">Membrane</keyword>